<accession>A0A0L6UUY7</accession>
<dbReference type="InterPro" id="IPR023210">
    <property type="entry name" value="NADP_OxRdtase_dom"/>
</dbReference>
<dbReference type="SUPFAM" id="SSF51430">
    <property type="entry name" value="NAD(P)-linked oxidoreductase"/>
    <property type="match status" value="1"/>
</dbReference>
<dbReference type="OrthoDB" id="2498080at2759"/>
<keyword evidence="5" id="KW-1185">Reference proteome</keyword>
<evidence type="ECO:0000313" key="5">
    <source>
        <dbReference type="Proteomes" id="UP000037035"/>
    </source>
</evidence>
<protein>
    <recommendedName>
        <fullName evidence="3">NADP-dependent oxidoreductase domain-containing protein</fullName>
    </recommendedName>
</protein>
<dbReference type="InterPro" id="IPR018170">
    <property type="entry name" value="Aldo/ket_reductase_CS"/>
</dbReference>
<evidence type="ECO:0000256" key="2">
    <source>
        <dbReference type="PIRSR" id="PIRSR000097-3"/>
    </source>
</evidence>
<dbReference type="Gene3D" id="3.20.20.100">
    <property type="entry name" value="NADP-dependent oxidoreductase domain"/>
    <property type="match status" value="1"/>
</dbReference>
<dbReference type="InterPro" id="IPR020471">
    <property type="entry name" value="AKR"/>
</dbReference>
<organism evidence="4 5">
    <name type="scientific">Puccinia sorghi</name>
    <dbReference type="NCBI Taxonomy" id="27349"/>
    <lineage>
        <taxon>Eukaryota</taxon>
        <taxon>Fungi</taxon>
        <taxon>Dikarya</taxon>
        <taxon>Basidiomycota</taxon>
        <taxon>Pucciniomycotina</taxon>
        <taxon>Pucciniomycetes</taxon>
        <taxon>Pucciniales</taxon>
        <taxon>Pucciniaceae</taxon>
        <taxon>Puccinia</taxon>
    </lineage>
</organism>
<dbReference type="AlphaFoldDB" id="A0A0L6UUY7"/>
<sequence>MAICTHCLPFWGDESFKKSAQVNREDMFLTTKIRGMEHGTESCKEALLESTTAPRPYYWDLVLLHDPLAGPEARHQAYKVLAEAQKSGKVKSIGVSNFGVDHLKKLEQAGVGPTPAVNQKVTSYLKLELHPWCQQTEIVEYCQSKGIVLQAYCPLARGKYMEDLTLVNISKRVNKTPAQVLLRWSLQRGFVPLPKSDKPNRIAENQDIFDFELTHEDMNGLNSLGQGKDTSVSWTASFEGVE</sequence>
<reference evidence="4 5" key="1">
    <citation type="submission" date="2015-08" db="EMBL/GenBank/DDBJ databases">
        <title>Next Generation Sequencing and Analysis of the Genome of Puccinia sorghi L Schw, the Causal Agent of Maize Common Rust.</title>
        <authorList>
            <person name="Rochi L."/>
            <person name="Burguener G."/>
            <person name="Darino M."/>
            <person name="Turjanski A."/>
            <person name="Kreff E."/>
            <person name="Dieguez M.J."/>
            <person name="Sacco F."/>
        </authorList>
    </citation>
    <scope>NUCLEOTIDE SEQUENCE [LARGE SCALE GENOMIC DNA]</scope>
    <source>
        <strain evidence="4 5">RO10H11247</strain>
    </source>
</reference>
<dbReference type="CDD" id="cd19071">
    <property type="entry name" value="AKR_AKR1-5-like"/>
    <property type="match status" value="1"/>
</dbReference>
<dbReference type="GO" id="GO:0016491">
    <property type="term" value="F:oxidoreductase activity"/>
    <property type="evidence" value="ECO:0007669"/>
    <property type="project" value="InterPro"/>
</dbReference>
<dbReference type="VEuPathDB" id="FungiDB:VP01_385g4"/>
<feature type="domain" description="NADP-dependent oxidoreductase" evidence="3">
    <location>
        <begin position="17"/>
        <end position="224"/>
    </location>
</feature>
<dbReference type="PROSITE" id="PS00062">
    <property type="entry name" value="ALDOKETO_REDUCTASE_2"/>
    <property type="match status" value="1"/>
</dbReference>
<dbReference type="PIRSF" id="PIRSF000097">
    <property type="entry name" value="AKR"/>
    <property type="match status" value="1"/>
</dbReference>
<comment type="caution">
    <text evidence="4">The sequence shown here is derived from an EMBL/GenBank/DDBJ whole genome shotgun (WGS) entry which is preliminary data.</text>
</comment>
<evidence type="ECO:0000313" key="4">
    <source>
        <dbReference type="EMBL" id="KNZ51690.1"/>
    </source>
</evidence>
<dbReference type="PRINTS" id="PR00069">
    <property type="entry name" value="ALDKETRDTASE"/>
</dbReference>
<evidence type="ECO:0000256" key="1">
    <source>
        <dbReference type="PIRSR" id="PIRSR000097-2"/>
    </source>
</evidence>
<dbReference type="STRING" id="27349.A0A0L6UUY7"/>
<dbReference type="Pfam" id="PF00248">
    <property type="entry name" value="Aldo_ket_red"/>
    <property type="match status" value="1"/>
</dbReference>
<name>A0A0L6UUY7_9BASI</name>
<dbReference type="PANTHER" id="PTHR43827:SF13">
    <property type="entry name" value="ALDO_KETO REDUCTASE FAMILY PROTEIN"/>
    <property type="match status" value="1"/>
</dbReference>
<evidence type="ECO:0000259" key="3">
    <source>
        <dbReference type="Pfam" id="PF00248"/>
    </source>
</evidence>
<gene>
    <name evidence="4" type="ORF">VP01_385g4</name>
</gene>
<dbReference type="Proteomes" id="UP000037035">
    <property type="component" value="Unassembled WGS sequence"/>
</dbReference>
<dbReference type="EMBL" id="LAVV01008901">
    <property type="protein sequence ID" value="KNZ51690.1"/>
    <property type="molecule type" value="Genomic_DNA"/>
</dbReference>
<dbReference type="PANTHER" id="PTHR43827">
    <property type="entry name" value="2,5-DIKETO-D-GLUCONIC ACID REDUCTASE"/>
    <property type="match status" value="1"/>
</dbReference>
<feature type="binding site" evidence="1">
    <location>
        <position position="65"/>
    </location>
    <ligand>
        <name>substrate</name>
    </ligand>
</feature>
<dbReference type="PROSITE" id="PS00063">
    <property type="entry name" value="ALDOKETO_REDUCTASE_3"/>
    <property type="match status" value="1"/>
</dbReference>
<dbReference type="InterPro" id="IPR036812">
    <property type="entry name" value="NAD(P)_OxRdtase_dom_sf"/>
</dbReference>
<feature type="site" description="Lowers pKa of active site Tyr" evidence="2">
    <location>
        <position position="32"/>
    </location>
</feature>
<proteinExistence type="predicted"/>